<protein>
    <recommendedName>
        <fullName evidence="2">Aldehyde dehydrogenase domain-containing protein</fullName>
    </recommendedName>
</protein>
<dbReference type="CDD" id="cd07105">
    <property type="entry name" value="ALDH_SaliADH"/>
    <property type="match status" value="1"/>
</dbReference>
<evidence type="ECO:0000256" key="1">
    <source>
        <dbReference type="ARBA" id="ARBA00023002"/>
    </source>
</evidence>
<name>A0A0D1Z897_9PEZI</name>
<keyword evidence="4" id="KW-1185">Reference proteome</keyword>
<dbReference type="PANTHER" id="PTHR43353">
    <property type="entry name" value="SUCCINATE-SEMIALDEHYDE DEHYDROGENASE, MITOCHONDRIAL"/>
    <property type="match status" value="1"/>
</dbReference>
<dbReference type="STRING" id="253628.A0A0D1Z897"/>
<dbReference type="InterPro" id="IPR016162">
    <property type="entry name" value="Ald_DH_N"/>
</dbReference>
<sequence length="482" mass="51781">MSSNVSSTANYVVPLLLNGKEVTTSSTFDVTSPSTGQKLWPCSSASKEDALAAIQAAEKALPAWAKTKPAQRRDIILKAADLLAVRKDESLKYMCEETGADETFFEVIFDMTLEMLKDVAGRIAVALQGEIPICRQEGTSALLLKEPYGVNFSIAPWNAPYVLGMRAIIYPVAAGNTVVFKGSELSPRCFWVLGRVLTDAGLPDGVLNTIYHRPQDAAEITQTIIEHRAVQKINFTGSTAIGSIIAGLAGRNLKPVVMELGGKASAIVLDDANLETAARECALGAFLHTGQICMSTERILVQKTILPAFRDALRQAISTIFPASKPGVTVTAAAVEKNKRLINDAVSKGAKVIHGDPSIEESTKTRMAPIVVEGVSKEMDLYYTESFGPSVSLIPFETEEDAIEAANDTEYGLSGAVFTENLARGLRVAKQIESGAIHINSMSVHDEASLPHGGAKKSGFGRFNATWGLAEFLRTKTITFQE</sequence>
<dbReference type="GeneID" id="27308103"/>
<dbReference type="InterPro" id="IPR015590">
    <property type="entry name" value="Aldehyde_DH_dom"/>
</dbReference>
<organism evidence="3 4">
    <name type="scientific">Verruconis gallopava</name>
    <dbReference type="NCBI Taxonomy" id="253628"/>
    <lineage>
        <taxon>Eukaryota</taxon>
        <taxon>Fungi</taxon>
        <taxon>Dikarya</taxon>
        <taxon>Ascomycota</taxon>
        <taxon>Pezizomycotina</taxon>
        <taxon>Dothideomycetes</taxon>
        <taxon>Pleosporomycetidae</taxon>
        <taxon>Venturiales</taxon>
        <taxon>Sympoventuriaceae</taxon>
        <taxon>Verruconis</taxon>
    </lineage>
</organism>
<dbReference type="GO" id="GO:0009450">
    <property type="term" value="P:gamma-aminobutyric acid catabolic process"/>
    <property type="evidence" value="ECO:0007669"/>
    <property type="project" value="TreeGrafter"/>
</dbReference>
<dbReference type="GO" id="GO:0004777">
    <property type="term" value="F:succinate-semialdehyde dehydrogenase (NAD+) activity"/>
    <property type="evidence" value="ECO:0007669"/>
    <property type="project" value="TreeGrafter"/>
</dbReference>
<evidence type="ECO:0000259" key="2">
    <source>
        <dbReference type="Pfam" id="PF00171"/>
    </source>
</evidence>
<dbReference type="Pfam" id="PF00171">
    <property type="entry name" value="Aldedh"/>
    <property type="match status" value="1"/>
</dbReference>
<dbReference type="InterPro" id="IPR016163">
    <property type="entry name" value="Ald_DH_C"/>
</dbReference>
<dbReference type="RefSeq" id="XP_016219071.1">
    <property type="nucleotide sequence ID" value="XM_016352814.1"/>
</dbReference>
<evidence type="ECO:0000313" key="3">
    <source>
        <dbReference type="EMBL" id="KIW09202.1"/>
    </source>
</evidence>
<dbReference type="Gene3D" id="3.40.605.10">
    <property type="entry name" value="Aldehyde Dehydrogenase, Chain A, domain 1"/>
    <property type="match status" value="1"/>
</dbReference>
<dbReference type="SUPFAM" id="SSF53720">
    <property type="entry name" value="ALDH-like"/>
    <property type="match status" value="1"/>
</dbReference>
<proteinExistence type="predicted"/>
<dbReference type="InParanoid" id="A0A0D1Z897"/>
<dbReference type="PANTHER" id="PTHR43353:SF6">
    <property type="entry name" value="CYTOPLASMIC ALDEHYDE DEHYDROGENASE (EUROFUNG)"/>
    <property type="match status" value="1"/>
</dbReference>
<accession>A0A0D1Z897</accession>
<dbReference type="EMBL" id="KN847529">
    <property type="protein sequence ID" value="KIW09202.1"/>
    <property type="molecule type" value="Genomic_DNA"/>
</dbReference>
<reference evidence="3 4" key="1">
    <citation type="submission" date="2015-01" db="EMBL/GenBank/DDBJ databases">
        <title>The Genome Sequence of Ochroconis gallopava CBS43764.</title>
        <authorList>
            <consortium name="The Broad Institute Genomics Platform"/>
            <person name="Cuomo C."/>
            <person name="de Hoog S."/>
            <person name="Gorbushina A."/>
            <person name="Stielow B."/>
            <person name="Teixiera M."/>
            <person name="Abouelleil A."/>
            <person name="Chapman S.B."/>
            <person name="Priest M."/>
            <person name="Young S.K."/>
            <person name="Wortman J."/>
            <person name="Nusbaum C."/>
            <person name="Birren B."/>
        </authorList>
    </citation>
    <scope>NUCLEOTIDE SEQUENCE [LARGE SCALE GENOMIC DNA]</scope>
    <source>
        <strain evidence="3 4">CBS 43764</strain>
    </source>
</reference>
<dbReference type="OrthoDB" id="310895at2759"/>
<gene>
    <name evidence="3" type="ORF">PV09_00130</name>
</gene>
<dbReference type="Gene3D" id="3.40.309.10">
    <property type="entry name" value="Aldehyde Dehydrogenase, Chain A, domain 2"/>
    <property type="match status" value="1"/>
</dbReference>
<dbReference type="Proteomes" id="UP000053259">
    <property type="component" value="Unassembled WGS sequence"/>
</dbReference>
<keyword evidence="1" id="KW-0560">Oxidoreductase</keyword>
<dbReference type="AlphaFoldDB" id="A0A0D1Z897"/>
<dbReference type="VEuPathDB" id="FungiDB:PV09_00130"/>
<dbReference type="InterPro" id="IPR016161">
    <property type="entry name" value="Ald_DH/histidinol_DH"/>
</dbReference>
<dbReference type="InterPro" id="IPR050740">
    <property type="entry name" value="Aldehyde_DH_Superfamily"/>
</dbReference>
<evidence type="ECO:0000313" key="4">
    <source>
        <dbReference type="Proteomes" id="UP000053259"/>
    </source>
</evidence>
<feature type="domain" description="Aldehyde dehydrogenase" evidence="2">
    <location>
        <begin position="25"/>
        <end position="478"/>
    </location>
</feature>
<dbReference type="HOGENOM" id="CLU_005391_1_0_1"/>